<proteinExistence type="predicted"/>
<sequence>MSIAGTNIWKVKCDYWITNNASSV</sequence>
<evidence type="ECO:0000313" key="1">
    <source>
        <dbReference type="EMBL" id="MBX52774.1"/>
    </source>
</evidence>
<dbReference type="AlphaFoldDB" id="A0A2P2PDG2"/>
<reference evidence="1" key="1">
    <citation type="submission" date="2018-02" db="EMBL/GenBank/DDBJ databases">
        <title>Rhizophora mucronata_Transcriptome.</title>
        <authorList>
            <person name="Meera S.P."/>
            <person name="Sreeshan A."/>
            <person name="Augustine A."/>
        </authorList>
    </citation>
    <scope>NUCLEOTIDE SEQUENCE</scope>
    <source>
        <tissue evidence="1">Leaf</tissue>
    </source>
</reference>
<protein>
    <submittedName>
        <fullName evidence="1">Uncharacterized protein</fullName>
    </submittedName>
</protein>
<organism evidence="1">
    <name type="scientific">Rhizophora mucronata</name>
    <name type="common">Asiatic mangrove</name>
    <dbReference type="NCBI Taxonomy" id="61149"/>
    <lineage>
        <taxon>Eukaryota</taxon>
        <taxon>Viridiplantae</taxon>
        <taxon>Streptophyta</taxon>
        <taxon>Embryophyta</taxon>
        <taxon>Tracheophyta</taxon>
        <taxon>Spermatophyta</taxon>
        <taxon>Magnoliopsida</taxon>
        <taxon>eudicotyledons</taxon>
        <taxon>Gunneridae</taxon>
        <taxon>Pentapetalae</taxon>
        <taxon>rosids</taxon>
        <taxon>fabids</taxon>
        <taxon>Malpighiales</taxon>
        <taxon>Rhizophoraceae</taxon>
        <taxon>Rhizophora</taxon>
    </lineage>
</organism>
<dbReference type="EMBL" id="GGEC01072290">
    <property type="protein sequence ID" value="MBX52774.1"/>
    <property type="molecule type" value="Transcribed_RNA"/>
</dbReference>
<name>A0A2P2PDG2_RHIMU</name>
<accession>A0A2P2PDG2</accession>